<dbReference type="InterPro" id="IPR052016">
    <property type="entry name" value="Bact_Sigma-Reg"/>
</dbReference>
<dbReference type="Proteomes" id="UP000031523">
    <property type="component" value="Chromosome"/>
</dbReference>
<dbReference type="CDD" id="cd16936">
    <property type="entry name" value="HATPase_RsbW-like"/>
    <property type="match status" value="1"/>
</dbReference>
<evidence type="ECO:0000256" key="15">
    <source>
        <dbReference type="ARBA" id="ARBA00023136"/>
    </source>
</evidence>
<dbReference type="GO" id="GO:0005524">
    <property type="term" value="F:ATP binding"/>
    <property type="evidence" value="ECO:0007669"/>
    <property type="project" value="UniProtKB-KW"/>
</dbReference>
<keyword evidence="5" id="KW-0808">Transferase</keyword>
<evidence type="ECO:0000256" key="14">
    <source>
        <dbReference type="ARBA" id="ARBA00022989"/>
    </source>
</evidence>
<evidence type="ECO:0000256" key="21">
    <source>
        <dbReference type="SAM" id="MobiDB-lite"/>
    </source>
</evidence>
<evidence type="ECO:0000313" key="25">
    <source>
        <dbReference type="Proteomes" id="UP000031523"/>
    </source>
</evidence>
<dbReference type="EMBL" id="CP010519">
    <property type="protein sequence ID" value="AJE84807.1"/>
    <property type="molecule type" value="Genomic_DNA"/>
</dbReference>
<dbReference type="Gene3D" id="3.30.450.40">
    <property type="match status" value="1"/>
</dbReference>
<gene>
    <name evidence="24" type="ORF">SLNWT_4431</name>
</gene>
<feature type="domain" description="PPM-type phosphatase" evidence="23">
    <location>
        <begin position="550"/>
        <end position="767"/>
    </location>
</feature>
<reference evidence="24 25" key="1">
    <citation type="submission" date="2015-01" db="EMBL/GenBank/DDBJ databases">
        <title>Enhanced salinomycin production by adjusting the supply of polyketide extender units in Streptomyce albus DSM 41398.</title>
        <authorList>
            <person name="Lu C."/>
        </authorList>
    </citation>
    <scope>NUCLEOTIDE SEQUENCE [LARGE SCALE GENOMIC DNA]</scope>
    <source>
        <strain evidence="25">ATCC 21838 / DSM 41398 / FERM P-419 / JCM 4703 / NBRC 107858</strain>
    </source>
</reference>
<dbReference type="Gene3D" id="3.30.565.10">
    <property type="entry name" value="Histidine kinase-like ATPase, C-terminal domain"/>
    <property type="match status" value="1"/>
</dbReference>
<feature type="region of interest" description="Disordered" evidence="21">
    <location>
        <begin position="423"/>
        <end position="473"/>
    </location>
</feature>
<evidence type="ECO:0000259" key="23">
    <source>
        <dbReference type="SMART" id="SM00331"/>
    </source>
</evidence>
<dbReference type="InterPro" id="IPR033463">
    <property type="entry name" value="sCache_3"/>
</dbReference>
<dbReference type="Gene3D" id="3.30.450.20">
    <property type="entry name" value="PAS domain"/>
    <property type="match status" value="2"/>
</dbReference>
<keyword evidence="25" id="KW-1185">Reference proteome</keyword>
<evidence type="ECO:0000256" key="5">
    <source>
        <dbReference type="ARBA" id="ARBA00022679"/>
    </source>
</evidence>
<evidence type="ECO:0000256" key="18">
    <source>
        <dbReference type="ARBA" id="ARBA00056274"/>
    </source>
</evidence>
<dbReference type="SUPFAM" id="SSF81606">
    <property type="entry name" value="PP2C-like"/>
    <property type="match status" value="1"/>
</dbReference>
<evidence type="ECO:0000256" key="13">
    <source>
        <dbReference type="ARBA" id="ARBA00022912"/>
    </source>
</evidence>
<dbReference type="PANTHER" id="PTHR43156:SF2">
    <property type="entry name" value="STAGE II SPORULATION PROTEIN E"/>
    <property type="match status" value="1"/>
</dbReference>
<evidence type="ECO:0000256" key="19">
    <source>
        <dbReference type="ARBA" id="ARBA00075117"/>
    </source>
</evidence>
<dbReference type="GO" id="GO:0005886">
    <property type="term" value="C:plasma membrane"/>
    <property type="evidence" value="ECO:0007669"/>
    <property type="project" value="UniProtKB-SubCell"/>
</dbReference>
<keyword evidence="7" id="KW-0479">Metal-binding</keyword>
<dbReference type="InterPro" id="IPR003594">
    <property type="entry name" value="HATPase_dom"/>
</dbReference>
<dbReference type="GO" id="GO:0016301">
    <property type="term" value="F:kinase activity"/>
    <property type="evidence" value="ECO:0007669"/>
    <property type="project" value="UniProtKB-KW"/>
</dbReference>
<dbReference type="Pfam" id="PF13581">
    <property type="entry name" value="HATPase_c_2"/>
    <property type="match status" value="1"/>
</dbReference>
<evidence type="ECO:0000256" key="20">
    <source>
        <dbReference type="ARBA" id="ARBA00081350"/>
    </source>
</evidence>
<dbReference type="GO" id="GO:0046872">
    <property type="term" value="F:metal ion binding"/>
    <property type="evidence" value="ECO:0007669"/>
    <property type="project" value="UniProtKB-KW"/>
</dbReference>
<proteinExistence type="predicted"/>
<protein>
    <recommendedName>
        <fullName evidence="2">protein-serine/threonine phosphatase</fullName>
        <ecNumber evidence="2">3.1.3.16</ecNumber>
    </recommendedName>
    <alternativeName>
        <fullName evidence="20">Protein-serine/threonine phosphatase</fullName>
    </alternativeName>
    <alternativeName>
        <fullName evidence="19">Serine/threonine-protein kinase</fullName>
    </alternativeName>
</protein>
<dbReference type="SMART" id="SM00331">
    <property type="entry name" value="PP2C_SIG"/>
    <property type="match status" value="1"/>
</dbReference>
<accession>A0A0B5F3C8</accession>
<dbReference type="SUPFAM" id="SSF55781">
    <property type="entry name" value="GAF domain-like"/>
    <property type="match status" value="1"/>
</dbReference>
<evidence type="ECO:0000313" key="24">
    <source>
        <dbReference type="EMBL" id="AJE84807.1"/>
    </source>
</evidence>
<dbReference type="SUPFAM" id="SSF103190">
    <property type="entry name" value="Sensory domain-like"/>
    <property type="match status" value="1"/>
</dbReference>
<name>A0A0B5F3C8_STRA4</name>
<feature type="compositionally biased region" description="Low complexity" evidence="21">
    <location>
        <begin position="443"/>
        <end position="460"/>
    </location>
</feature>
<dbReference type="KEGG" id="sals:SLNWT_4431"/>
<dbReference type="InterPro" id="IPR029016">
    <property type="entry name" value="GAF-like_dom_sf"/>
</dbReference>
<evidence type="ECO:0000256" key="1">
    <source>
        <dbReference type="ARBA" id="ARBA00004651"/>
    </source>
</evidence>
<evidence type="ECO:0000256" key="2">
    <source>
        <dbReference type="ARBA" id="ARBA00013081"/>
    </source>
</evidence>
<keyword evidence="11" id="KW-0067">ATP-binding</keyword>
<evidence type="ECO:0000256" key="3">
    <source>
        <dbReference type="ARBA" id="ARBA00022475"/>
    </source>
</evidence>
<keyword evidence="13" id="KW-0904">Protein phosphatase</keyword>
<feature type="transmembrane region" description="Helical" evidence="22">
    <location>
        <begin position="12"/>
        <end position="33"/>
    </location>
</feature>
<evidence type="ECO:0000256" key="7">
    <source>
        <dbReference type="ARBA" id="ARBA00022723"/>
    </source>
</evidence>
<evidence type="ECO:0000256" key="10">
    <source>
        <dbReference type="ARBA" id="ARBA00022801"/>
    </source>
</evidence>
<dbReference type="FunFam" id="3.60.40.10:FF:000005">
    <property type="entry name" value="Serine/threonine protein phosphatase"/>
    <property type="match status" value="1"/>
</dbReference>
<dbReference type="InterPro" id="IPR036890">
    <property type="entry name" value="HATPase_C_sf"/>
</dbReference>
<organism evidence="24 25">
    <name type="scientific">Streptomyces albus (strain ATCC 21838 / DSM 41398 / FERM P-419 / JCM 4703 / NBRC 107858)</name>
    <dbReference type="NCBI Taxonomy" id="1081613"/>
    <lineage>
        <taxon>Bacteria</taxon>
        <taxon>Bacillati</taxon>
        <taxon>Actinomycetota</taxon>
        <taxon>Actinomycetes</taxon>
        <taxon>Kitasatosporales</taxon>
        <taxon>Streptomycetaceae</taxon>
        <taxon>Streptomyces</taxon>
    </lineage>
</organism>
<dbReference type="Pfam" id="PF17203">
    <property type="entry name" value="sCache_3_2"/>
    <property type="match status" value="1"/>
</dbReference>
<keyword evidence="12" id="KW-0460">Magnesium</keyword>
<dbReference type="GO" id="GO:0004722">
    <property type="term" value="F:protein serine/threonine phosphatase activity"/>
    <property type="evidence" value="ECO:0007669"/>
    <property type="project" value="UniProtKB-EC"/>
</dbReference>
<keyword evidence="15 22" id="KW-0472">Membrane</keyword>
<keyword evidence="3" id="KW-1003">Cell membrane</keyword>
<evidence type="ECO:0000256" key="9">
    <source>
        <dbReference type="ARBA" id="ARBA00022777"/>
    </source>
</evidence>
<keyword evidence="4" id="KW-0597">Phosphoprotein</keyword>
<dbReference type="InterPro" id="IPR029151">
    <property type="entry name" value="Sensor-like_sf"/>
</dbReference>
<evidence type="ECO:0000256" key="22">
    <source>
        <dbReference type="SAM" id="Phobius"/>
    </source>
</evidence>
<keyword evidence="10" id="KW-0378">Hydrolase</keyword>
<dbReference type="SUPFAM" id="SSF55874">
    <property type="entry name" value="ATPase domain of HSP90 chaperone/DNA topoisomerase II/histidine kinase"/>
    <property type="match status" value="1"/>
</dbReference>
<dbReference type="InterPro" id="IPR036457">
    <property type="entry name" value="PPM-type-like_dom_sf"/>
</dbReference>
<keyword evidence="9" id="KW-0418">Kinase</keyword>
<dbReference type="Pfam" id="PF07228">
    <property type="entry name" value="SpoIIE"/>
    <property type="match status" value="1"/>
</dbReference>
<evidence type="ECO:0000256" key="17">
    <source>
        <dbReference type="ARBA" id="ARBA00047761"/>
    </source>
</evidence>
<dbReference type="InterPro" id="IPR001932">
    <property type="entry name" value="PPM-type_phosphatase-like_dom"/>
</dbReference>
<comment type="subcellular location">
    <subcellularLocation>
        <location evidence="1">Cell membrane</location>
        <topology evidence="1">Multi-pass membrane protein</topology>
    </subcellularLocation>
</comment>
<comment type="function">
    <text evidence="18">Primarily acts as an independent SigF regulator that is sensitive to the osmosensory signal, mediating the cross talk of PknD with the SigF regulon. Possesses both phosphatase and kinase activities. The kinase domain functions as a classic anti-sigma factor-like kinase to phosphorylate the anti-anti-sigma factor domain at the canonical regulatory site, and the phosphatase domain antagonizes this activity.</text>
</comment>
<evidence type="ECO:0000256" key="8">
    <source>
        <dbReference type="ARBA" id="ARBA00022741"/>
    </source>
</evidence>
<keyword evidence="14 22" id="KW-1133">Transmembrane helix</keyword>
<dbReference type="AlphaFoldDB" id="A0A0B5F3C8"/>
<evidence type="ECO:0000256" key="12">
    <source>
        <dbReference type="ARBA" id="ARBA00022842"/>
    </source>
</evidence>
<evidence type="ECO:0000256" key="11">
    <source>
        <dbReference type="ARBA" id="ARBA00022840"/>
    </source>
</evidence>
<evidence type="ECO:0000256" key="6">
    <source>
        <dbReference type="ARBA" id="ARBA00022692"/>
    </source>
</evidence>
<comment type="catalytic activity">
    <reaction evidence="17">
        <text>O-phospho-L-seryl-[protein] + H2O = L-seryl-[protein] + phosphate</text>
        <dbReference type="Rhea" id="RHEA:20629"/>
        <dbReference type="Rhea" id="RHEA-COMP:9863"/>
        <dbReference type="Rhea" id="RHEA-COMP:11604"/>
        <dbReference type="ChEBI" id="CHEBI:15377"/>
        <dbReference type="ChEBI" id="CHEBI:29999"/>
        <dbReference type="ChEBI" id="CHEBI:43474"/>
        <dbReference type="ChEBI" id="CHEBI:83421"/>
        <dbReference type="EC" id="3.1.3.16"/>
    </reaction>
</comment>
<evidence type="ECO:0000256" key="16">
    <source>
        <dbReference type="ARBA" id="ARBA00023211"/>
    </source>
</evidence>
<keyword evidence="8" id="KW-0547">Nucleotide-binding</keyword>
<sequence length="909" mass="96041">MLPRVRTLAGQVFLVEMVIVLLLVAAGVAALVLQARSTTTVDARRVTRGVAESFAHSPGLVAALDSRDPSAALQPRTEAVRKATGVDSVVILRPDYLQLTSPDPAYIGRPYTPPPEVENDVVPKLRAGRTVTFSFDEPGYEAIATAVPVFGPNREPKGAVVANIAVERVDAVVNSNLPVLLGGAAGAVALAAAGTALASRRLLRQTRGLGPADMTRLYEHHHAVLHAVREGVLIIGGDGRLILANDEARRLLDLPRNAERRRVDELGLDPATVRLLLSDEETGEITDGVHAAGDRLLAVNKRPTAPYGGFPGSVVTLRDSTELYELTGRVEAAGQRRQLLYEAGAGIGTTLDTTRTCEELAAVAVPRFADIVAVDLLEEVARGEDPEGTGLRRLRRAVLHGAREGEALSPVGARVPLLAAASHGQDAGEYGPEGEAEQERQGAAENGRAGPAENGRAPAAGGAGAPDAGRRRVPPAALSVPLRVRGTALGEVTFWRREGTAPFDEEDRSLAGELAARTAVSLDNARRYSREHDMAVTLQRSLLPSVLPEQTALDLAHRYLPAEAGVGGDWFDVITLPGFRTALVVGDVVGHGIHAAVAMGRLRTAVHNFATLDLPPDEVLGRLDELVDRLDSESSGAQITGSTCLYAVYEPISGICTMARAGHPGPALVLPDGSAEYPEVTVSPPLGVGGHPFEVTELRLRAGSQLVLFSDGLVESRTRDLGRGLDQLRTVLTEAAGAGPEGLCRAAVARMLDPRPTDDVALLVARTRLLDPGQVAEWEVPADPAEVAPLRAACLRRLAEWGLEEHAFTTELLLSELLTNAIRYGDPPVRVRLLRAATLVCEVSDASSTSPHLRWAATTDEGGRGIFLVAQLAHRWGTRYTPSGGKVIWAEQVLQGPGTGTGTGTGAGT</sequence>
<keyword evidence="6 22" id="KW-0812">Transmembrane</keyword>
<dbReference type="EC" id="3.1.3.16" evidence="2"/>
<keyword evidence="16" id="KW-0464">Manganese</keyword>
<dbReference type="PANTHER" id="PTHR43156">
    <property type="entry name" value="STAGE II SPORULATION PROTEIN E-RELATED"/>
    <property type="match status" value="1"/>
</dbReference>
<dbReference type="Gene3D" id="3.60.40.10">
    <property type="entry name" value="PPM-type phosphatase domain"/>
    <property type="match status" value="1"/>
</dbReference>
<dbReference type="FunFam" id="3.30.565.10:FF:000028">
    <property type="entry name" value="PAS sensor protein"/>
    <property type="match status" value="1"/>
</dbReference>
<evidence type="ECO:0000256" key="4">
    <source>
        <dbReference type="ARBA" id="ARBA00022553"/>
    </source>
</evidence>